<evidence type="ECO:0000259" key="3">
    <source>
        <dbReference type="Pfam" id="PF11887"/>
    </source>
</evidence>
<proteinExistence type="predicted"/>
<reference evidence="4" key="1">
    <citation type="submission" date="2020-05" db="EMBL/GenBank/DDBJ databases">
        <authorList>
            <person name="Chiriac C."/>
            <person name="Salcher M."/>
            <person name="Ghai R."/>
            <person name="Kavagutti S V."/>
        </authorList>
    </citation>
    <scope>NUCLEOTIDE SEQUENCE</scope>
</reference>
<dbReference type="Pfam" id="PF02470">
    <property type="entry name" value="MlaD"/>
    <property type="match status" value="1"/>
</dbReference>
<accession>A0A6J6VJN0</accession>
<name>A0A6J6VJN0_9ZZZZ</name>
<dbReference type="InterPro" id="IPR003399">
    <property type="entry name" value="Mce/MlaD"/>
</dbReference>
<dbReference type="PANTHER" id="PTHR33371">
    <property type="entry name" value="INTERMEMBRANE PHOSPHOLIPID TRANSPORT SYSTEM BINDING PROTEIN MLAD-RELATED"/>
    <property type="match status" value="1"/>
</dbReference>
<organism evidence="4">
    <name type="scientific">freshwater metagenome</name>
    <dbReference type="NCBI Taxonomy" id="449393"/>
    <lineage>
        <taxon>unclassified sequences</taxon>
        <taxon>metagenomes</taxon>
        <taxon>ecological metagenomes</taxon>
    </lineage>
</organism>
<feature type="compositionally biased region" description="Low complexity" evidence="1">
    <location>
        <begin position="451"/>
        <end position="460"/>
    </location>
</feature>
<dbReference type="InterPro" id="IPR052336">
    <property type="entry name" value="MlaD_Phospholipid_Transporter"/>
</dbReference>
<feature type="region of interest" description="Disordered" evidence="1">
    <location>
        <begin position="439"/>
        <end position="460"/>
    </location>
</feature>
<dbReference type="PROSITE" id="PS51257">
    <property type="entry name" value="PROKAR_LIPOPROTEIN"/>
    <property type="match status" value="1"/>
</dbReference>
<feature type="domain" description="Mce/MlaD" evidence="2">
    <location>
        <begin position="45"/>
        <end position="119"/>
    </location>
</feature>
<dbReference type="InterPro" id="IPR005693">
    <property type="entry name" value="Mce"/>
</dbReference>
<dbReference type="InterPro" id="IPR024516">
    <property type="entry name" value="Mce_C"/>
</dbReference>
<dbReference type="PANTHER" id="PTHR33371:SF15">
    <property type="entry name" value="LIPOPROTEIN LPRN"/>
    <property type="match status" value="1"/>
</dbReference>
<evidence type="ECO:0000256" key="1">
    <source>
        <dbReference type="SAM" id="MobiDB-lite"/>
    </source>
</evidence>
<sequence length="485" mass="51109">MTRRTTLRRTRLVLGMMLASVTLSACEFDIYSLPLPGGPDTGEDPITITAQFADVLDLVPKSTVKVNDVTVGKVTDVDLEGYTATVTMELRNDVDLPDDAVARLRQTSLLGEKFVELDEPPTGGSEERLGEGDVIEIESTGRNPEVEEVLGALSLVLNGGGVAQLKTISSELNNALEGREDSARSVLQQVDTLVGTLDENKDDIVEAIQRLNQLAIAVRQQQGTIDDALDELPSALRSLDSQREDLVQMLQSLNELGDVGVRVIQQSKDTTIETIRQLQPVLTELANSGDAFVKSVNVALTYPFVDEVVGRDPQVARNLHMGDYTNLSIQLEVDLSGGITGIPTSLPTILPTELDPTAVVGAVAECLASGDLGSAACQKVLDSLTLVLELREECAKPKNQDVVVCTALNQVPGLPDLPGLGGLDLPLLGDLFGGTAGGDGGAGLPLPRPAPGAGAKAPQGPTVGELTELYDADLVGLMVPGMVVS</sequence>
<evidence type="ECO:0000313" key="4">
    <source>
        <dbReference type="EMBL" id="CAB4771323.1"/>
    </source>
</evidence>
<dbReference type="NCBIfam" id="TIGR00996">
    <property type="entry name" value="Mtu_fam_mce"/>
    <property type="match status" value="1"/>
</dbReference>
<dbReference type="GO" id="GO:0005576">
    <property type="term" value="C:extracellular region"/>
    <property type="evidence" value="ECO:0007669"/>
    <property type="project" value="TreeGrafter"/>
</dbReference>
<gene>
    <name evidence="4" type="ORF">UFOPK2761_03408</name>
</gene>
<evidence type="ECO:0000259" key="2">
    <source>
        <dbReference type="Pfam" id="PF02470"/>
    </source>
</evidence>
<feature type="domain" description="Mammalian cell entry C-terminal" evidence="3">
    <location>
        <begin position="125"/>
        <end position="288"/>
    </location>
</feature>
<dbReference type="Pfam" id="PF11887">
    <property type="entry name" value="Mce4_CUP1"/>
    <property type="match status" value="1"/>
</dbReference>
<protein>
    <submittedName>
        <fullName evidence="4">Unannotated protein</fullName>
    </submittedName>
</protein>
<dbReference type="AlphaFoldDB" id="A0A6J6VJN0"/>
<dbReference type="EMBL" id="CAEZYQ010000049">
    <property type="protein sequence ID" value="CAB4771323.1"/>
    <property type="molecule type" value="Genomic_DNA"/>
</dbReference>